<dbReference type="InterPro" id="IPR051677">
    <property type="entry name" value="AfsR-DnrI-RedD_regulator"/>
</dbReference>
<dbReference type="Proteomes" id="UP001500888">
    <property type="component" value="Unassembled WGS sequence"/>
</dbReference>
<dbReference type="PANTHER" id="PTHR35807:SF1">
    <property type="entry name" value="TRANSCRIPTIONAL REGULATOR REDD"/>
    <property type="match status" value="1"/>
</dbReference>
<dbReference type="InterPro" id="IPR042197">
    <property type="entry name" value="Apaf_helical"/>
</dbReference>
<keyword evidence="2" id="KW-0804">Transcription</keyword>
<dbReference type="PRINTS" id="PR00364">
    <property type="entry name" value="DISEASERSIST"/>
</dbReference>
<dbReference type="SUPFAM" id="SSF52540">
    <property type="entry name" value="P-loop containing nucleoside triphosphate hydrolases"/>
    <property type="match status" value="1"/>
</dbReference>
<dbReference type="InterPro" id="IPR041664">
    <property type="entry name" value="AAA_16"/>
</dbReference>
<feature type="domain" description="Bacterial transcriptional activator" evidence="4">
    <location>
        <begin position="70"/>
        <end position="215"/>
    </location>
</feature>
<accession>A0ABP7IGQ4</accession>
<gene>
    <name evidence="5" type="ORF">GCM10022226_43050</name>
</gene>
<dbReference type="InterPro" id="IPR027417">
    <property type="entry name" value="P-loop_NTPase"/>
</dbReference>
<dbReference type="InterPro" id="IPR036388">
    <property type="entry name" value="WH-like_DNA-bd_sf"/>
</dbReference>
<dbReference type="Pfam" id="PF13191">
    <property type="entry name" value="AAA_16"/>
    <property type="match status" value="1"/>
</dbReference>
<dbReference type="EMBL" id="BAAAZR010000010">
    <property type="protein sequence ID" value="GAA3817889.1"/>
    <property type="molecule type" value="Genomic_DNA"/>
</dbReference>
<dbReference type="Gene3D" id="1.10.8.430">
    <property type="entry name" value="Helical domain of apoptotic protease-activating factors"/>
    <property type="match status" value="1"/>
</dbReference>
<dbReference type="SUPFAM" id="SSF48452">
    <property type="entry name" value="TPR-like"/>
    <property type="match status" value="1"/>
</dbReference>
<evidence type="ECO:0000256" key="2">
    <source>
        <dbReference type="ARBA" id="ARBA00023163"/>
    </source>
</evidence>
<dbReference type="Gene3D" id="3.40.50.300">
    <property type="entry name" value="P-loop containing nucleotide triphosphate hydrolases"/>
    <property type="match status" value="1"/>
</dbReference>
<comment type="caution">
    <text evidence="5">The sequence shown here is derived from an EMBL/GenBank/DDBJ whole genome shotgun (WGS) entry which is preliminary data.</text>
</comment>
<dbReference type="InterPro" id="IPR011990">
    <property type="entry name" value="TPR-like_helical_dom_sf"/>
</dbReference>
<dbReference type="InterPro" id="IPR005158">
    <property type="entry name" value="BTAD"/>
</dbReference>
<evidence type="ECO:0000259" key="4">
    <source>
        <dbReference type="SMART" id="SM01043"/>
    </source>
</evidence>
<dbReference type="Gene3D" id="1.25.40.10">
    <property type="entry name" value="Tetratricopeptide repeat domain"/>
    <property type="match status" value="1"/>
</dbReference>
<proteinExistence type="predicted"/>
<dbReference type="Pfam" id="PF03704">
    <property type="entry name" value="BTAD"/>
    <property type="match status" value="1"/>
</dbReference>
<feature type="region of interest" description="Disordered" evidence="3">
    <location>
        <begin position="219"/>
        <end position="247"/>
    </location>
</feature>
<evidence type="ECO:0000256" key="3">
    <source>
        <dbReference type="SAM" id="MobiDB-lite"/>
    </source>
</evidence>
<dbReference type="PANTHER" id="PTHR35807">
    <property type="entry name" value="TRANSCRIPTIONAL REGULATOR REDD-RELATED"/>
    <property type="match status" value="1"/>
</dbReference>
<name>A0ABP7IGQ4_9ACTN</name>
<dbReference type="SMART" id="SM01043">
    <property type="entry name" value="BTAD"/>
    <property type="match status" value="1"/>
</dbReference>
<evidence type="ECO:0000256" key="1">
    <source>
        <dbReference type="ARBA" id="ARBA00023015"/>
    </source>
</evidence>
<keyword evidence="1" id="KW-0805">Transcription regulation</keyword>
<sequence length="584" mass="63400">MLALMAIHGGRPVPIDHMAAELWPSAPPSSAPTLIRGYILRLRRALGDLGGATIVTRPSGYELRCAADTTDIGRFEALTAQGRATLARGAVEEAHRCLSKALDLWRGEPYTDALLTSAVAAEASRLGERRLAAAEARVEAALLRGQGHEVIHELQSLTREHPLREVLWGQLMRAFHAADRRVDALEAYRRARRTLVEELGLEPGPDLRELHQAILDGRPVPVRGTPLPDRATPVHLRGPDVTVPASPPLETRRDVAAFTGRRDDLASLRRLVTEAGSPGAVVITGAAGVGKSALAIHLAHRLLGDFPDGQLHIDLRGSHESHRPLEPREALGRMLRALGTAPGAVPAEPAEAGARLRSLTAGRRMLVLLDNAADATQVEPLLPGEPCAVLVTGRRSLTTLGCPVHHLTTLPDEESLALLVGLIGRERLAADPAAARRLVRYCEGLPLALRIAAARLAARPQWPLRWLADRLESEPHRLDELRMEELSVRSALTVSLRDLERDPDGPELTRLLSLLAFPRLPHITVLHAAELADTSPARTERLLDKLLDTHLLHSPEPGLYRMPALTRLFAGERAARDPLSMPAS</sequence>
<protein>
    <recommendedName>
        <fullName evidence="4">Bacterial transcriptional activator domain-containing protein</fullName>
    </recommendedName>
</protein>
<dbReference type="Gene3D" id="1.10.10.10">
    <property type="entry name" value="Winged helix-like DNA-binding domain superfamily/Winged helix DNA-binding domain"/>
    <property type="match status" value="1"/>
</dbReference>
<dbReference type="SUPFAM" id="SSF46894">
    <property type="entry name" value="C-terminal effector domain of the bipartite response regulators"/>
    <property type="match status" value="1"/>
</dbReference>
<evidence type="ECO:0000313" key="5">
    <source>
        <dbReference type="EMBL" id="GAA3817889.1"/>
    </source>
</evidence>
<dbReference type="CDD" id="cd15831">
    <property type="entry name" value="BTAD"/>
    <property type="match status" value="1"/>
</dbReference>
<evidence type="ECO:0000313" key="6">
    <source>
        <dbReference type="Proteomes" id="UP001500888"/>
    </source>
</evidence>
<dbReference type="InterPro" id="IPR016032">
    <property type="entry name" value="Sig_transdc_resp-reg_C-effctor"/>
</dbReference>
<organism evidence="5 6">
    <name type="scientific">Sphaerisporangium flaviroseum</name>
    <dbReference type="NCBI Taxonomy" id="509199"/>
    <lineage>
        <taxon>Bacteria</taxon>
        <taxon>Bacillati</taxon>
        <taxon>Actinomycetota</taxon>
        <taxon>Actinomycetes</taxon>
        <taxon>Streptosporangiales</taxon>
        <taxon>Streptosporangiaceae</taxon>
        <taxon>Sphaerisporangium</taxon>
    </lineage>
</organism>
<keyword evidence="6" id="KW-1185">Reference proteome</keyword>
<reference evidence="6" key="1">
    <citation type="journal article" date="2019" name="Int. J. Syst. Evol. Microbiol.">
        <title>The Global Catalogue of Microorganisms (GCM) 10K type strain sequencing project: providing services to taxonomists for standard genome sequencing and annotation.</title>
        <authorList>
            <consortium name="The Broad Institute Genomics Platform"/>
            <consortium name="The Broad Institute Genome Sequencing Center for Infectious Disease"/>
            <person name="Wu L."/>
            <person name="Ma J."/>
        </authorList>
    </citation>
    <scope>NUCLEOTIDE SEQUENCE [LARGE SCALE GENOMIC DNA]</scope>
    <source>
        <strain evidence="6">JCM 16908</strain>
    </source>
</reference>